<keyword evidence="3" id="KW-1185">Reference proteome</keyword>
<reference evidence="2 3" key="1">
    <citation type="journal article" date="2023" name="Life. Sci Alliance">
        <title>Evolutionary insights into 3D genome organization and epigenetic landscape of Vigna mungo.</title>
        <authorList>
            <person name="Junaid A."/>
            <person name="Singh B."/>
            <person name="Bhatia S."/>
        </authorList>
    </citation>
    <scope>NUCLEOTIDE SEQUENCE [LARGE SCALE GENOMIC DNA]</scope>
    <source>
        <strain evidence="2">Urdbean</strain>
    </source>
</reference>
<dbReference type="Proteomes" id="UP001374535">
    <property type="component" value="Chromosome 3"/>
</dbReference>
<feature type="transmembrane region" description="Helical" evidence="1">
    <location>
        <begin position="7"/>
        <end position="32"/>
    </location>
</feature>
<dbReference type="AlphaFoldDB" id="A0AAQ3S4G7"/>
<feature type="transmembrane region" description="Helical" evidence="1">
    <location>
        <begin position="69"/>
        <end position="88"/>
    </location>
</feature>
<sequence length="131" mass="15974">MWLVFCIFVIDIFLCALLFYFEVLCFLHFVYFTLPFQFLIFLLIPFASISSLFAFYLNFFSKHFVFDYFSSDLICIFHLFILFLYNYFCRHYTFLFEISFIGLLECTCVYWIFVLIAFLFLHTQFSPFSSL</sequence>
<feature type="transmembrane region" description="Helical" evidence="1">
    <location>
        <begin position="38"/>
        <end position="57"/>
    </location>
</feature>
<keyword evidence="1" id="KW-0472">Membrane</keyword>
<protein>
    <submittedName>
        <fullName evidence="2">Uncharacterized protein</fullName>
    </submittedName>
</protein>
<feature type="transmembrane region" description="Helical" evidence="1">
    <location>
        <begin position="94"/>
        <end position="121"/>
    </location>
</feature>
<evidence type="ECO:0000313" key="3">
    <source>
        <dbReference type="Proteomes" id="UP001374535"/>
    </source>
</evidence>
<evidence type="ECO:0000313" key="2">
    <source>
        <dbReference type="EMBL" id="WVZ16068.1"/>
    </source>
</evidence>
<dbReference type="EMBL" id="CP144698">
    <property type="protein sequence ID" value="WVZ16068.1"/>
    <property type="molecule type" value="Genomic_DNA"/>
</dbReference>
<organism evidence="2 3">
    <name type="scientific">Vigna mungo</name>
    <name type="common">Black gram</name>
    <name type="synonym">Phaseolus mungo</name>
    <dbReference type="NCBI Taxonomy" id="3915"/>
    <lineage>
        <taxon>Eukaryota</taxon>
        <taxon>Viridiplantae</taxon>
        <taxon>Streptophyta</taxon>
        <taxon>Embryophyta</taxon>
        <taxon>Tracheophyta</taxon>
        <taxon>Spermatophyta</taxon>
        <taxon>Magnoliopsida</taxon>
        <taxon>eudicotyledons</taxon>
        <taxon>Gunneridae</taxon>
        <taxon>Pentapetalae</taxon>
        <taxon>rosids</taxon>
        <taxon>fabids</taxon>
        <taxon>Fabales</taxon>
        <taxon>Fabaceae</taxon>
        <taxon>Papilionoideae</taxon>
        <taxon>50 kb inversion clade</taxon>
        <taxon>NPAAA clade</taxon>
        <taxon>indigoferoid/millettioid clade</taxon>
        <taxon>Phaseoleae</taxon>
        <taxon>Vigna</taxon>
    </lineage>
</organism>
<keyword evidence="1" id="KW-1133">Transmembrane helix</keyword>
<accession>A0AAQ3S4G7</accession>
<evidence type="ECO:0000256" key="1">
    <source>
        <dbReference type="SAM" id="Phobius"/>
    </source>
</evidence>
<proteinExistence type="predicted"/>
<keyword evidence="1" id="KW-0812">Transmembrane</keyword>
<gene>
    <name evidence="2" type="ORF">V8G54_009050</name>
</gene>
<name>A0AAQ3S4G7_VIGMU</name>